<sequence>MNGCGKCEQYRMMKQQLAEMSKSTCTGVLKPVPIYQKLMVENVTIVHPPLLKIYYWENFDILGWNKKLKSNRQEHEHTIALPIRHIKSPPQKIIFWLRNLSAKPLTLTLKRLQNCGCRPVQTRVGFNQFRQLFHCKHRKLLHLHQEVLTIKPDEVLALSMTAYFLIYGMHLLSYEVHTDDNRKFLWHFKLEISELDPEKCLLTKELLPVNIKNYYHVTQPIWVQNFTNMHLNFSFSTRDRCLKLLNTTLTVPRQSVWPLLVDYRPMDYENEVEVMLGYESAKAWYKIKGRGVLADEEEQTDMPLKDRECADFLYVIYPNRVTFNVCMKEDRTQLVNVHNHGQKCVEFRWQNYIISDFFAVTFTPSLFRLKGHHSKLVEVKVTAYDRLVNFRRIPIVLEVHRILDQATLIAKRELEEIESIDDPKWKEDSYIMHSYLHLNLRSTLKNTHETDDNPDEAADTAAERLPCGGTNIDRNTGAAGDNPAIEEQQKETERRELVKRLAAKQKLTPNEIIELTMAIDHRNTIFEKLFWKYLCKSNFMRIVSDRKRHKHTKTYEEVVSIKTESPPEPGVVGDRNTIMEILSRLMQESINDLAKNWVFIPSQYYERNI</sequence>
<accession>A0A3B0JUT1</accession>
<name>A0A3B0JUT1_DROGU</name>
<organism evidence="2 3">
    <name type="scientific">Drosophila guanche</name>
    <name type="common">Fruit fly</name>
    <dbReference type="NCBI Taxonomy" id="7266"/>
    <lineage>
        <taxon>Eukaryota</taxon>
        <taxon>Metazoa</taxon>
        <taxon>Ecdysozoa</taxon>
        <taxon>Arthropoda</taxon>
        <taxon>Hexapoda</taxon>
        <taxon>Insecta</taxon>
        <taxon>Pterygota</taxon>
        <taxon>Neoptera</taxon>
        <taxon>Endopterygota</taxon>
        <taxon>Diptera</taxon>
        <taxon>Brachycera</taxon>
        <taxon>Muscomorpha</taxon>
        <taxon>Ephydroidea</taxon>
        <taxon>Drosophilidae</taxon>
        <taxon>Drosophila</taxon>
        <taxon>Sophophora</taxon>
    </lineage>
</organism>
<evidence type="ECO:0000256" key="1">
    <source>
        <dbReference type="SAM" id="MobiDB-lite"/>
    </source>
</evidence>
<evidence type="ECO:0000313" key="3">
    <source>
        <dbReference type="Proteomes" id="UP000268350"/>
    </source>
</evidence>
<protein>
    <submittedName>
        <fullName evidence="2">Uncharacterized protein</fullName>
    </submittedName>
</protein>
<reference evidence="3" key="1">
    <citation type="submission" date="2018-01" db="EMBL/GenBank/DDBJ databases">
        <authorList>
            <person name="Alioto T."/>
            <person name="Alioto T."/>
        </authorList>
    </citation>
    <scope>NUCLEOTIDE SEQUENCE [LARGE SCALE GENOMIC DNA]</scope>
</reference>
<dbReference type="EMBL" id="OUUW01000010">
    <property type="protein sequence ID" value="SPP85867.1"/>
    <property type="molecule type" value="Genomic_DNA"/>
</dbReference>
<dbReference type="STRING" id="7266.A0A3B0JUT1"/>
<dbReference type="OrthoDB" id="415597at2759"/>
<dbReference type="AlphaFoldDB" id="A0A3B0JUT1"/>
<dbReference type="Proteomes" id="UP000268350">
    <property type="component" value="Unassembled WGS sequence"/>
</dbReference>
<evidence type="ECO:0000313" key="2">
    <source>
        <dbReference type="EMBL" id="SPP85867.1"/>
    </source>
</evidence>
<keyword evidence="3" id="KW-1185">Reference proteome</keyword>
<dbReference type="OMA" id="NCQCQPL"/>
<feature type="region of interest" description="Disordered" evidence="1">
    <location>
        <begin position="465"/>
        <end position="493"/>
    </location>
</feature>
<proteinExistence type="predicted"/>
<gene>
    <name evidence="2" type="ORF">DGUA_6G004433</name>
</gene>